<protein>
    <submittedName>
        <fullName evidence="1">Uncharacterized protein</fullName>
    </submittedName>
</protein>
<comment type="caution">
    <text evidence="1">The sequence shown here is derived from an EMBL/GenBank/DDBJ whole genome shotgun (WGS) entry which is preliminary data.</text>
</comment>
<evidence type="ECO:0000313" key="2">
    <source>
        <dbReference type="Proteomes" id="UP000821853"/>
    </source>
</evidence>
<dbReference type="OMA" id="WFEIEDY"/>
<dbReference type="EMBL" id="JABSTR010000010">
    <property type="protein sequence ID" value="KAH9380048.1"/>
    <property type="molecule type" value="Genomic_DNA"/>
</dbReference>
<dbReference type="VEuPathDB" id="VectorBase:HLOH_056400"/>
<dbReference type="OrthoDB" id="6505872at2759"/>
<keyword evidence="2" id="KW-1185">Reference proteome</keyword>
<proteinExistence type="predicted"/>
<sequence>MPSSILCDRFTARNLTWFEIEDYMLTSEEKRLLKGDLTLEDIDYELGRSRESELLRYRSRSGLLDINRIERSLFEQQLRFQKYDIDGLVEALLIPEVVVSAQKVTVPGRDTLCLALRRLAYPNSWCGLQNIFGLHYSVMSSVTSKVLKHIVGTFGHLLNDCNNHTWLSPSALAYVSTLCYFTCILLLS</sequence>
<dbReference type="PANTHER" id="PTHR34615:SF1">
    <property type="entry name" value="PX DOMAIN-CONTAINING PROTEIN"/>
    <property type="match status" value="1"/>
</dbReference>
<dbReference type="AlphaFoldDB" id="A0A9J6GZF1"/>
<dbReference type="Proteomes" id="UP000821853">
    <property type="component" value="Chromosome 8"/>
</dbReference>
<name>A0A9J6GZF1_HAELO</name>
<evidence type="ECO:0000313" key="1">
    <source>
        <dbReference type="EMBL" id="KAH9380048.1"/>
    </source>
</evidence>
<accession>A0A9J6GZF1</accession>
<organism evidence="1 2">
    <name type="scientific">Haemaphysalis longicornis</name>
    <name type="common">Bush tick</name>
    <dbReference type="NCBI Taxonomy" id="44386"/>
    <lineage>
        <taxon>Eukaryota</taxon>
        <taxon>Metazoa</taxon>
        <taxon>Ecdysozoa</taxon>
        <taxon>Arthropoda</taxon>
        <taxon>Chelicerata</taxon>
        <taxon>Arachnida</taxon>
        <taxon>Acari</taxon>
        <taxon>Parasitiformes</taxon>
        <taxon>Ixodida</taxon>
        <taxon>Ixodoidea</taxon>
        <taxon>Ixodidae</taxon>
        <taxon>Haemaphysalinae</taxon>
        <taxon>Haemaphysalis</taxon>
    </lineage>
</organism>
<reference evidence="1 2" key="1">
    <citation type="journal article" date="2020" name="Cell">
        <title>Large-Scale Comparative Analyses of Tick Genomes Elucidate Their Genetic Diversity and Vector Capacities.</title>
        <authorList>
            <consortium name="Tick Genome and Microbiome Consortium (TIGMIC)"/>
            <person name="Jia N."/>
            <person name="Wang J."/>
            <person name="Shi W."/>
            <person name="Du L."/>
            <person name="Sun Y."/>
            <person name="Zhan W."/>
            <person name="Jiang J.F."/>
            <person name="Wang Q."/>
            <person name="Zhang B."/>
            <person name="Ji P."/>
            <person name="Bell-Sakyi L."/>
            <person name="Cui X.M."/>
            <person name="Yuan T.T."/>
            <person name="Jiang B.G."/>
            <person name="Yang W.F."/>
            <person name="Lam T.T."/>
            <person name="Chang Q.C."/>
            <person name="Ding S.J."/>
            <person name="Wang X.J."/>
            <person name="Zhu J.G."/>
            <person name="Ruan X.D."/>
            <person name="Zhao L."/>
            <person name="Wei J.T."/>
            <person name="Ye R.Z."/>
            <person name="Que T.C."/>
            <person name="Du C.H."/>
            <person name="Zhou Y.H."/>
            <person name="Cheng J.X."/>
            <person name="Dai P.F."/>
            <person name="Guo W.B."/>
            <person name="Han X.H."/>
            <person name="Huang E.J."/>
            <person name="Li L.F."/>
            <person name="Wei W."/>
            <person name="Gao Y.C."/>
            <person name="Liu J.Z."/>
            <person name="Shao H.Z."/>
            <person name="Wang X."/>
            <person name="Wang C.C."/>
            <person name="Yang T.C."/>
            <person name="Huo Q.B."/>
            <person name="Li W."/>
            <person name="Chen H.Y."/>
            <person name="Chen S.E."/>
            <person name="Zhou L.G."/>
            <person name="Ni X.B."/>
            <person name="Tian J.H."/>
            <person name="Sheng Y."/>
            <person name="Liu T."/>
            <person name="Pan Y.S."/>
            <person name="Xia L.Y."/>
            <person name="Li J."/>
            <person name="Zhao F."/>
            <person name="Cao W.C."/>
        </authorList>
    </citation>
    <scope>NUCLEOTIDE SEQUENCE [LARGE SCALE GENOMIC DNA]</scope>
    <source>
        <strain evidence="1">HaeL-2018</strain>
    </source>
</reference>
<dbReference type="PANTHER" id="PTHR34615">
    <property type="entry name" value="PX DOMAIN-CONTAINING PROTEIN"/>
    <property type="match status" value="1"/>
</dbReference>
<gene>
    <name evidence="1" type="ORF">HPB48_006136</name>
</gene>